<accession>A0A820GSF4</accession>
<dbReference type="EMBL" id="CAJOAX010041951">
    <property type="protein sequence ID" value="CAF4284114.1"/>
    <property type="molecule type" value="Genomic_DNA"/>
</dbReference>
<dbReference type="AlphaFoldDB" id="A0A820GSF4"/>
<organism evidence="1 2">
    <name type="scientific">Rotaria sordida</name>
    <dbReference type="NCBI Taxonomy" id="392033"/>
    <lineage>
        <taxon>Eukaryota</taxon>
        <taxon>Metazoa</taxon>
        <taxon>Spiralia</taxon>
        <taxon>Gnathifera</taxon>
        <taxon>Rotifera</taxon>
        <taxon>Eurotatoria</taxon>
        <taxon>Bdelloidea</taxon>
        <taxon>Philodinida</taxon>
        <taxon>Philodinidae</taxon>
        <taxon>Rotaria</taxon>
    </lineage>
</organism>
<reference evidence="1" key="1">
    <citation type="submission" date="2021-02" db="EMBL/GenBank/DDBJ databases">
        <authorList>
            <person name="Nowell W R."/>
        </authorList>
    </citation>
    <scope>NUCLEOTIDE SEQUENCE</scope>
</reference>
<evidence type="ECO:0000313" key="2">
    <source>
        <dbReference type="Proteomes" id="UP000663823"/>
    </source>
</evidence>
<dbReference type="Proteomes" id="UP000663823">
    <property type="component" value="Unassembled WGS sequence"/>
</dbReference>
<proteinExistence type="predicted"/>
<gene>
    <name evidence="1" type="ORF">OTI717_LOCUS41513</name>
</gene>
<protein>
    <submittedName>
        <fullName evidence="1">Uncharacterized protein</fullName>
    </submittedName>
</protein>
<sequence length="34" mass="3745">VISSFLNPNSTSILIPSRSPSPRKTTKFNLISLE</sequence>
<evidence type="ECO:0000313" key="1">
    <source>
        <dbReference type="EMBL" id="CAF4284114.1"/>
    </source>
</evidence>
<comment type="caution">
    <text evidence="1">The sequence shown here is derived from an EMBL/GenBank/DDBJ whole genome shotgun (WGS) entry which is preliminary data.</text>
</comment>
<feature type="non-terminal residue" evidence="1">
    <location>
        <position position="1"/>
    </location>
</feature>
<name>A0A820GSF4_9BILA</name>